<sequence>MIWEAIDSRISKQRSRVHGEERRLWSSVEERQSLVFNKDAKDTTKLCNVCQKRDVDLIREVFTKTPRARVWHGAYNQVLLKENKTRLKIACFNYGFIWGHKRCQRPEEECL</sequence>
<comment type="caution">
    <text evidence="1">The sequence shown here is derived from an EMBL/GenBank/DDBJ whole genome shotgun (WGS) entry which is preliminary data.</text>
</comment>
<evidence type="ECO:0000313" key="1">
    <source>
        <dbReference type="EMBL" id="KAK2095371.1"/>
    </source>
</evidence>
<keyword evidence="2" id="KW-1185">Reference proteome</keyword>
<protein>
    <submittedName>
        <fullName evidence="1">Uncharacterized protein</fullName>
    </submittedName>
</protein>
<dbReference type="Proteomes" id="UP001266305">
    <property type="component" value="Unassembled WGS sequence"/>
</dbReference>
<accession>A0ABQ9UEG4</accession>
<proteinExistence type="predicted"/>
<reference evidence="1 2" key="1">
    <citation type="submission" date="2023-05" db="EMBL/GenBank/DDBJ databases">
        <title>B98-5 Cell Line De Novo Hybrid Assembly: An Optical Mapping Approach.</title>
        <authorList>
            <person name="Kananen K."/>
            <person name="Auerbach J.A."/>
            <person name="Kautto E."/>
            <person name="Blachly J.S."/>
        </authorList>
    </citation>
    <scope>NUCLEOTIDE SEQUENCE [LARGE SCALE GENOMIC DNA]</scope>
    <source>
        <strain evidence="1">B95-8</strain>
        <tissue evidence="1">Cell line</tissue>
    </source>
</reference>
<dbReference type="EMBL" id="JASSZA010000013">
    <property type="protein sequence ID" value="KAK2095371.1"/>
    <property type="molecule type" value="Genomic_DNA"/>
</dbReference>
<organism evidence="1 2">
    <name type="scientific">Saguinus oedipus</name>
    <name type="common">Cotton-top tamarin</name>
    <name type="synonym">Oedipomidas oedipus</name>
    <dbReference type="NCBI Taxonomy" id="9490"/>
    <lineage>
        <taxon>Eukaryota</taxon>
        <taxon>Metazoa</taxon>
        <taxon>Chordata</taxon>
        <taxon>Craniata</taxon>
        <taxon>Vertebrata</taxon>
        <taxon>Euteleostomi</taxon>
        <taxon>Mammalia</taxon>
        <taxon>Eutheria</taxon>
        <taxon>Euarchontoglires</taxon>
        <taxon>Primates</taxon>
        <taxon>Haplorrhini</taxon>
        <taxon>Platyrrhini</taxon>
        <taxon>Cebidae</taxon>
        <taxon>Callitrichinae</taxon>
        <taxon>Saguinus</taxon>
    </lineage>
</organism>
<name>A0ABQ9UEG4_SAGOE</name>
<gene>
    <name evidence="1" type="ORF">P7K49_026787</name>
</gene>
<evidence type="ECO:0000313" key="2">
    <source>
        <dbReference type="Proteomes" id="UP001266305"/>
    </source>
</evidence>